<keyword evidence="2 3" id="KW-0040">ANK repeat</keyword>
<dbReference type="Gene3D" id="1.25.40.20">
    <property type="entry name" value="Ankyrin repeat-containing domain"/>
    <property type="match status" value="1"/>
</dbReference>
<dbReference type="Proteomes" id="UP000027309">
    <property type="component" value="Unassembled WGS sequence"/>
</dbReference>
<keyword evidence="1" id="KW-0677">Repeat</keyword>
<reference evidence="4 5" key="1">
    <citation type="submission" date="2014-04" db="EMBL/GenBank/DDBJ databases">
        <title>Comparative genomics and transcriptomics to identify genetic mechanisms underlying the emergence of carbapenem resistant Acinetobacter baumannii (CRAb).</title>
        <authorList>
            <person name="Harris A.D."/>
            <person name="Johnson K.J."/>
            <person name="George J."/>
            <person name="Nadendla S."/>
            <person name="Daugherty S.C."/>
            <person name="Parankush S."/>
            <person name="Sadzewicz L."/>
            <person name="Tallon L."/>
            <person name="Sengamalay N."/>
            <person name="Hazen T.H."/>
            <person name="Rasko D.A."/>
        </authorList>
    </citation>
    <scope>NUCLEOTIDE SEQUENCE [LARGE SCALE GENOMIC DNA]</scope>
    <source>
        <strain evidence="4 5">1499986</strain>
    </source>
</reference>
<evidence type="ECO:0000256" key="3">
    <source>
        <dbReference type="PROSITE-ProRule" id="PRU00023"/>
    </source>
</evidence>
<name>A0A837AYS6_ACIBA</name>
<organism evidence="4 5">
    <name type="scientific">Acinetobacter baumannii 1499986</name>
    <dbReference type="NCBI Taxonomy" id="1310673"/>
    <lineage>
        <taxon>Bacteria</taxon>
        <taxon>Pseudomonadati</taxon>
        <taxon>Pseudomonadota</taxon>
        <taxon>Gammaproteobacteria</taxon>
        <taxon>Moraxellales</taxon>
        <taxon>Moraxellaceae</taxon>
        <taxon>Acinetobacter</taxon>
        <taxon>Acinetobacter calcoaceticus/baumannii complex</taxon>
    </lineage>
</organism>
<dbReference type="PROSITE" id="PS50088">
    <property type="entry name" value="ANK_REPEAT"/>
    <property type="match status" value="1"/>
</dbReference>
<feature type="repeat" description="ANK" evidence="3">
    <location>
        <begin position="107"/>
        <end position="139"/>
    </location>
</feature>
<evidence type="ECO:0000256" key="2">
    <source>
        <dbReference type="ARBA" id="ARBA00023043"/>
    </source>
</evidence>
<dbReference type="GO" id="GO:0000976">
    <property type="term" value="F:transcription cis-regulatory region binding"/>
    <property type="evidence" value="ECO:0007669"/>
    <property type="project" value="TreeGrafter"/>
</dbReference>
<dbReference type="InterPro" id="IPR002110">
    <property type="entry name" value="Ankyrin_rpt"/>
</dbReference>
<dbReference type="PANTHER" id="PTHR24193">
    <property type="entry name" value="ANKYRIN REPEAT PROTEIN"/>
    <property type="match status" value="1"/>
</dbReference>
<evidence type="ECO:0000313" key="4">
    <source>
        <dbReference type="EMBL" id="KCX99740.1"/>
    </source>
</evidence>
<dbReference type="PANTHER" id="PTHR24193:SF121">
    <property type="entry name" value="ADA2A-CONTAINING COMPLEX COMPONENT 3, ISOFORM D"/>
    <property type="match status" value="1"/>
</dbReference>
<dbReference type="SMART" id="SM00248">
    <property type="entry name" value="ANK"/>
    <property type="match status" value="2"/>
</dbReference>
<protein>
    <submittedName>
        <fullName evidence="4">Ankyrin repeat family protein</fullName>
    </submittedName>
</protein>
<gene>
    <name evidence="4" type="ORF">J572_3567</name>
</gene>
<comment type="caution">
    <text evidence="4">The sequence shown here is derived from an EMBL/GenBank/DDBJ whole genome shotgun (WGS) entry which is preliminary data.</text>
</comment>
<accession>A0A837AYS6</accession>
<evidence type="ECO:0000256" key="1">
    <source>
        <dbReference type="ARBA" id="ARBA00022737"/>
    </source>
</evidence>
<dbReference type="InterPro" id="IPR050663">
    <property type="entry name" value="Ankyrin-SOCS_Box"/>
</dbReference>
<dbReference type="AlphaFoldDB" id="A0A837AYS6"/>
<evidence type="ECO:0000313" key="5">
    <source>
        <dbReference type="Proteomes" id="UP000027309"/>
    </source>
</evidence>
<dbReference type="InterPro" id="IPR036770">
    <property type="entry name" value="Ankyrin_rpt-contain_sf"/>
</dbReference>
<dbReference type="GO" id="GO:0045944">
    <property type="term" value="P:positive regulation of transcription by RNA polymerase II"/>
    <property type="evidence" value="ECO:0007669"/>
    <property type="project" value="TreeGrafter"/>
</dbReference>
<sequence>MDELKIIAKDIHSAIRDGNNELAIKLLKNYRHLGILNFKTPFGTWLHDAALHNRKDIIVYLVSAGVDINEQGGPFRGNALSQAVNKEIIEIIEYFLNLNMEITTSDSIKNPLFTAIYRGNLDIVKILIKHGVNYTVAYTGEYAENLDVETFAL</sequence>
<dbReference type="RefSeq" id="WP_050436650.1">
    <property type="nucleotide sequence ID" value="NZ_JMOA01000066.1"/>
</dbReference>
<proteinExistence type="predicted"/>
<dbReference type="Pfam" id="PF12796">
    <property type="entry name" value="Ank_2"/>
    <property type="match status" value="1"/>
</dbReference>
<dbReference type="EMBL" id="JMOA01000066">
    <property type="protein sequence ID" value="KCX99740.1"/>
    <property type="molecule type" value="Genomic_DNA"/>
</dbReference>
<dbReference type="SUPFAM" id="SSF48403">
    <property type="entry name" value="Ankyrin repeat"/>
    <property type="match status" value="1"/>
</dbReference>